<dbReference type="EMBL" id="LNIX01000022">
    <property type="protein sequence ID" value="OXA43531.1"/>
    <property type="molecule type" value="Genomic_DNA"/>
</dbReference>
<dbReference type="SUPFAM" id="SSF81296">
    <property type="entry name" value="E set domains"/>
    <property type="match status" value="2"/>
</dbReference>
<gene>
    <name evidence="4" type="ORF">Fcan01_21786</name>
</gene>
<dbReference type="InterPro" id="IPR011021">
    <property type="entry name" value="Arrestin-like_N"/>
</dbReference>
<feature type="domain" description="Arrestin C-terminal-like" evidence="3">
    <location>
        <begin position="199"/>
        <end position="329"/>
    </location>
</feature>
<dbReference type="PANTHER" id="PTHR11188:SF176">
    <property type="entry name" value="ARRESTIN DOMAIN-CONTAINING PROTEIN 1"/>
    <property type="match status" value="1"/>
</dbReference>
<evidence type="ECO:0000259" key="3">
    <source>
        <dbReference type="SMART" id="SM01017"/>
    </source>
</evidence>
<dbReference type="PANTHER" id="PTHR11188">
    <property type="entry name" value="ARRESTIN DOMAIN CONTAINING PROTEIN"/>
    <property type="match status" value="1"/>
</dbReference>
<accession>A0A226DG27</accession>
<dbReference type="Pfam" id="PF00339">
    <property type="entry name" value="Arrestin_N"/>
    <property type="match status" value="1"/>
</dbReference>
<reference evidence="4 5" key="1">
    <citation type="submission" date="2015-12" db="EMBL/GenBank/DDBJ databases">
        <title>The genome of Folsomia candida.</title>
        <authorList>
            <person name="Faddeeva A."/>
            <person name="Derks M.F."/>
            <person name="Anvar Y."/>
            <person name="Smit S."/>
            <person name="Van Straalen N."/>
            <person name="Roelofs D."/>
        </authorList>
    </citation>
    <scope>NUCLEOTIDE SEQUENCE [LARGE SCALE GENOMIC DNA]</scope>
    <source>
        <strain evidence="4 5">VU population</strain>
        <tissue evidence="4">Whole body</tissue>
    </source>
</reference>
<dbReference type="SMART" id="SM01017">
    <property type="entry name" value="Arrestin_C"/>
    <property type="match status" value="1"/>
</dbReference>
<dbReference type="AlphaFoldDB" id="A0A226DG27"/>
<evidence type="ECO:0000256" key="2">
    <source>
        <dbReference type="SAM" id="MobiDB-lite"/>
    </source>
</evidence>
<organism evidence="4 5">
    <name type="scientific">Folsomia candida</name>
    <name type="common">Springtail</name>
    <dbReference type="NCBI Taxonomy" id="158441"/>
    <lineage>
        <taxon>Eukaryota</taxon>
        <taxon>Metazoa</taxon>
        <taxon>Ecdysozoa</taxon>
        <taxon>Arthropoda</taxon>
        <taxon>Hexapoda</taxon>
        <taxon>Collembola</taxon>
        <taxon>Entomobryomorpha</taxon>
        <taxon>Isotomoidea</taxon>
        <taxon>Isotomidae</taxon>
        <taxon>Proisotominae</taxon>
        <taxon>Folsomia</taxon>
    </lineage>
</organism>
<sequence>MIATRDICPDGANRKFTVVELYKEDPSCPVKIRFDRDSLEYSPSEAITGRILLDGMVGGVDVTEIKINVLGTGRTSWAVLTENQKKQLDMAHASTEVYIDTNFVVDKGTPITKVEPYMTAEVTFSYTLPPSPLPSTFIDAFGSITYVMKVSARTTQDTELTCMGAFIVNGEYDLNSDPALGHKAELHDHKRVVSCCCIKRGVIEIMVKLPQRGFVLGEQVNFVAEIENKSTSRVKQVVARLLQKTLFHASGENKEDSKPLVTVNAGSVERKSKELWAGYLDLPRHLPPTTLGGSSLIVLNYALQFELIISGCTSNLRAEIPISIGTVGLAKGGSSEDASPAKFGKGGAPPELAK</sequence>
<dbReference type="InterPro" id="IPR050357">
    <property type="entry name" value="Arrestin_domain-protein"/>
</dbReference>
<feature type="region of interest" description="Disordered" evidence="2">
    <location>
        <begin position="331"/>
        <end position="354"/>
    </location>
</feature>
<dbReference type="Proteomes" id="UP000198287">
    <property type="component" value="Unassembled WGS sequence"/>
</dbReference>
<dbReference type="OMA" id="KSKELWA"/>
<dbReference type="InterPro" id="IPR011022">
    <property type="entry name" value="Arrestin_C-like"/>
</dbReference>
<dbReference type="Pfam" id="PF02752">
    <property type="entry name" value="Arrestin_C"/>
    <property type="match status" value="1"/>
</dbReference>
<dbReference type="InterPro" id="IPR014752">
    <property type="entry name" value="Arrestin-like_C"/>
</dbReference>
<dbReference type="Gene3D" id="2.60.40.640">
    <property type="match status" value="2"/>
</dbReference>
<dbReference type="GO" id="GO:0005737">
    <property type="term" value="C:cytoplasm"/>
    <property type="evidence" value="ECO:0007669"/>
    <property type="project" value="TreeGrafter"/>
</dbReference>
<protein>
    <submittedName>
        <fullName evidence="4">Arrestin domain-containing protein 3</fullName>
    </submittedName>
</protein>
<keyword evidence="5" id="KW-1185">Reference proteome</keyword>
<evidence type="ECO:0000313" key="4">
    <source>
        <dbReference type="EMBL" id="OXA43531.1"/>
    </source>
</evidence>
<comment type="caution">
    <text evidence="4">The sequence shown here is derived from an EMBL/GenBank/DDBJ whole genome shotgun (WGS) entry which is preliminary data.</text>
</comment>
<evidence type="ECO:0000256" key="1">
    <source>
        <dbReference type="ARBA" id="ARBA00005298"/>
    </source>
</evidence>
<evidence type="ECO:0000313" key="5">
    <source>
        <dbReference type="Proteomes" id="UP000198287"/>
    </source>
</evidence>
<name>A0A226DG27_FOLCA</name>
<dbReference type="InterPro" id="IPR014756">
    <property type="entry name" value="Ig_E-set"/>
</dbReference>
<proteinExistence type="inferred from homology"/>
<dbReference type="GO" id="GO:0015031">
    <property type="term" value="P:protein transport"/>
    <property type="evidence" value="ECO:0007669"/>
    <property type="project" value="TreeGrafter"/>
</dbReference>
<dbReference type="OrthoDB" id="2333384at2759"/>
<comment type="similarity">
    <text evidence="1">Belongs to the arrestin family.</text>
</comment>